<feature type="non-terminal residue" evidence="1">
    <location>
        <position position="1"/>
    </location>
</feature>
<evidence type="ECO:0000313" key="1">
    <source>
        <dbReference type="EMBL" id="CAA9536377.1"/>
    </source>
</evidence>
<reference evidence="1" key="1">
    <citation type="submission" date="2020-02" db="EMBL/GenBank/DDBJ databases">
        <authorList>
            <person name="Meier V. D."/>
        </authorList>
    </citation>
    <scope>NUCLEOTIDE SEQUENCE</scope>
    <source>
        <strain evidence="1">AVDCRST_MAG49</strain>
    </source>
</reference>
<accession>A0A6J4TZD5</accession>
<protein>
    <submittedName>
        <fullName evidence="1">Uncharacterized protein</fullName>
    </submittedName>
</protein>
<organism evidence="1">
    <name type="scientific">uncultured Thermomicrobiales bacterium</name>
    <dbReference type="NCBI Taxonomy" id="1645740"/>
    <lineage>
        <taxon>Bacteria</taxon>
        <taxon>Pseudomonadati</taxon>
        <taxon>Thermomicrobiota</taxon>
        <taxon>Thermomicrobia</taxon>
        <taxon>Thermomicrobiales</taxon>
        <taxon>environmental samples</taxon>
    </lineage>
</organism>
<gene>
    <name evidence="1" type="ORF">AVDCRST_MAG49-262</name>
</gene>
<name>A0A6J4TZD5_9BACT</name>
<feature type="non-terminal residue" evidence="1">
    <location>
        <position position="49"/>
    </location>
</feature>
<dbReference type="AlphaFoldDB" id="A0A6J4TZD5"/>
<sequence length="49" mass="4964">CAGSSRACLAGSGLTSRRTCARSSPRCTTLAASSWSAASVFAARRCRPG</sequence>
<dbReference type="EMBL" id="CADCWG010000020">
    <property type="protein sequence ID" value="CAA9536377.1"/>
    <property type="molecule type" value="Genomic_DNA"/>
</dbReference>
<proteinExistence type="predicted"/>